<dbReference type="EMBL" id="CABFNO020001465">
    <property type="protein sequence ID" value="CAG9989210.1"/>
    <property type="molecule type" value="Genomic_DNA"/>
</dbReference>
<feature type="coiled-coil region" evidence="3">
    <location>
        <begin position="381"/>
        <end position="408"/>
    </location>
</feature>
<evidence type="ECO:0000256" key="1">
    <source>
        <dbReference type="ARBA" id="ARBA00004123"/>
    </source>
</evidence>
<protein>
    <submittedName>
        <fullName evidence="5">Uncharacterized protein</fullName>
    </submittedName>
</protein>
<reference evidence="5 6" key="2">
    <citation type="submission" date="2021-10" db="EMBL/GenBank/DDBJ databases">
        <authorList>
            <person name="Piombo E."/>
        </authorList>
    </citation>
    <scope>NUCLEOTIDE SEQUENCE [LARGE SCALE GENOMIC DNA]</scope>
</reference>
<name>A0A9N9UJF1_9HYPO</name>
<comment type="subcellular location">
    <subcellularLocation>
        <location evidence="1">Nucleus</location>
    </subcellularLocation>
</comment>
<sequence>MLEDDMHLDVSTSPVTNEWDTPYNWGLAPPSEPLREKLKAHAVPPSLDHHRLFEDIPLSNESFAIPSPGDSQVSAFPWLHNESDISPSPQMEILLQQGFNDEDFCTASPSSPSGHGQDSNDGPEEICLPELFSAGLSLFPLDTEPSAIHHFKTYMTSTLSVKNAQWNIFSHFLASSKANTYSPVRSGIIAWAAAHRGLEGQKASNEYLVHYAQASSEMDALTTSLVVKNDWRQEQVDTVLATAYFLTHCDLVTGNMSGLVSRLDSIRELIRERRDLMSSGLTGISARLLLWLAYLDLRRSVFLPQGDHAADTIIGIIGNQGSLHRLYLRSRLYLKEAFGERYPSLELRDDMIQDPVNMKFAEGMSVFGRILQHARDGHENVPETRDALEKLHSEMVELERECDLALQGFDSGGSISITRTSYHWLNLKATTQCGLILLSRMRNPSCRTDDEAQSAAYKILKITIQLRKANKLHNPHSVFSVLPIFLAGIETVDEVHQDWIMRFLEDARGWGLHVQRAAQVLQRAVEKQKQTGCRLGFKDIADLASEQLVL</sequence>
<keyword evidence="2" id="KW-0539">Nucleus</keyword>
<organism evidence="5 6">
    <name type="scientific">Clonostachys byssicola</name>
    <dbReference type="NCBI Taxonomy" id="160290"/>
    <lineage>
        <taxon>Eukaryota</taxon>
        <taxon>Fungi</taxon>
        <taxon>Dikarya</taxon>
        <taxon>Ascomycota</taxon>
        <taxon>Pezizomycotina</taxon>
        <taxon>Sordariomycetes</taxon>
        <taxon>Hypocreomycetidae</taxon>
        <taxon>Hypocreales</taxon>
        <taxon>Bionectriaceae</taxon>
        <taxon>Clonostachys</taxon>
    </lineage>
</organism>
<evidence type="ECO:0000256" key="4">
    <source>
        <dbReference type="SAM" id="MobiDB-lite"/>
    </source>
</evidence>
<dbReference type="GO" id="GO:0003700">
    <property type="term" value="F:DNA-binding transcription factor activity"/>
    <property type="evidence" value="ECO:0007669"/>
    <property type="project" value="TreeGrafter"/>
</dbReference>
<dbReference type="GO" id="GO:0005634">
    <property type="term" value="C:nucleus"/>
    <property type="evidence" value="ECO:0007669"/>
    <property type="project" value="UniProtKB-SubCell"/>
</dbReference>
<evidence type="ECO:0000313" key="5">
    <source>
        <dbReference type="EMBL" id="CAG9989210.1"/>
    </source>
</evidence>
<dbReference type="Pfam" id="PF11951">
    <property type="entry name" value="Fungal_trans_2"/>
    <property type="match status" value="1"/>
</dbReference>
<evidence type="ECO:0000256" key="3">
    <source>
        <dbReference type="SAM" id="Coils"/>
    </source>
</evidence>
<evidence type="ECO:0000313" key="6">
    <source>
        <dbReference type="Proteomes" id="UP000754883"/>
    </source>
</evidence>
<dbReference type="Proteomes" id="UP000754883">
    <property type="component" value="Unassembled WGS sequence"/>
</dbReference>
<proteinExistence type="predicted"/>
<keyword evidence="3" id="KW-0175">Coiled coil</keyword>
<reference evidence="6" key="1">
    <citation type="submission" date="2019-06" db="EMBL/GenBank/DDBJ databases">
        <authorList>
            <person name="Broberg M."/>
        </authorList>
    </citation>
    <scope>NUCLEOTIDE SEQUENCE [LARGE SCALE GENOMIC DNA]</scope>
</reference>
<evidence type="ECO:0000256" key="2">
    <source>
        <dbReference type="ARBA" id="ARBA00023242"/>
    </source>
</evidence>
<feature type="compositionally biased region" description="Polar residues" evidence="4">
    <location>
        <begin position="107"/>
        <end position="120"/>
    </location>
</feature>
<dbReference type="PANTHER" id="PTHR37534:SF23">
    <property type="entry name" value="ZN(II)2CYS6 TRANSCRIPTION FACTOR (EUROFUNG)"/>
    <property type="match status" value="1"/>
</dbReference>
<dbReference type="GO" id="GO:0045944">
    <property type="term" value="P:positive regulation of transcription by RNA polymerase II"/>
    <property type="evidence" value="ECO:0007669"/>
    <property type="project" value="TreeGrafter"/>
</dbReference>
<dbReference type="OrthoDB" id="648861at2759"/>
<gene>
    <name evidence="5" type="ORF">CBYS24578_00014752</name>
</gene>
<comment type="caution">
    <text evidence="5">The sequence shown here is derived from an EMBL/GenBank/DDBJ whole genome shotgun (WGS) entry which is preliminary data.</text>
</comment>
<accession>A0A9N9UJF1</accession>
<dbReference type="GO" id="GO:0000976">
    <property type="term" value="F:transcription cis-regulatory region binding"/>
    <property type="evidence" value="ECO:0007669"/>
    <property type="project" value="TreeGrafter"/>
</dbReference>
<dbReference type="PANTHER" id="PTHR37534">
    <property type="entry name" value="TRANSCRIPTIONAL ACTIVATOR PROTEIN UGA3"/>
    <property type="match status" value="1"/>
</dbReference>
<feature type="region of interest" description="Disordered" evidence="4">
    <location>
        <begin position="104"/>
        <end position="124"/>
    </location>
</feature>
<dbReference type="InterPro" id="IPR021858">
    <property type="entry name" value="Fun_TF"/>
</dbReference>
<dbReference type="AlphaFoldDB" id="A0A9N9UJF1"/>
<keyword evidence="6" id="KW-1185">Reference proteome</keyword>